<dbReference type="Proteomes" id="UP000245466">
    <property type="component" value="Unassembled WGS sequence"/>
</dbReference>
<dbReference type="GO" id="GO:0016020">
    <property type="term" value="C:membrane"/>
    <property type="evidence" value="ECO:0007669"/>
    <property type="project" value="UniProtKB-SubCell"/>
</dbReference>
<dbReference type="Pfam" id="PF00916">
    <property type="entry name" value="Sulfate_transp"/>
    <property type="match status" value="1"/>
</dbReference>
<evidence type="ECO:0000313" key="7">
    <source>
        <dbReference type="EMBL" id="PVY42160.1"/>
    </source>
</evidence>
<feature type="transmembrane region" description="Helical" evidence="5">
    <location>
        <begin position="73"/>
        <end position="91"/>
    </location>
</feature>
<feature type="transmembrane region" description="Helical" evidence="5">
    <location>
        <begin position="49"/>
        <end position="66"/>
    </location>
</feature>
<feature type="transmembrane region" description="Helical" evidence="5">
    <location>
        <begin position="24"/>
        <end position="43"/>
    </location>
</feature>
<dbReference type="InterPro" id="IPR011547">
    <property type="entry name" value="SLC26A/SulP_dom"/>
</dbReference>
<feature type="transmembrane region" description="Helical" evidence="5">
    <location>
        <begin position="168"/>
        <end position="191"/>
    </location>
</feature>
<dbReference type="AlphaFoldDB" id="A0A2U1B0F1"/>
<feature type="domain" description="SLC26A/SulP transporter" evidence="6">
    <location>
        <begin position="21"/>
        <end position="404"/>
    </location>
</feature>
<comment type="caution">
    <text evidence="7">The sequence shown here is derived from an EMBL/GenBank/DDBJ whole genome shotgun (WGS) entry which is preliminary data.</text>
</comment>
<evidence type="ECO:0000256" key="3">
    <source>
        <dbReference type="ARBA" id="ARBA00022989"/>
    </source>
</evidence>
<evidence type="ECO:0000313" key="8">
    <source>
        <dbReference type="Proteomes" id="UP000245466"/>
    </source>
</evidence>
<evidence type="ECO:0000256" key="5">
    <source>
        <dbReference type="SAM" id="Phobius"/>
    </source>
</evidence>
<feature type="transmembrane region" description="Helical" evidence="5">
    <location>
        <begin position="348"/>
        <end position="377"/>
    </location>
</feature>
<reference evidence="7 8" key="1">
    <citation type="submission" date="2018-04" db="EMBL/GenBank/DDBJ databases">
        <title>Genomic Encyclopedia of Type Strains, Phase IV (KMG-IV): sequencing the most valuable type-strain genomes for metagenomic binning, comparative biology and taxonomic classification.</title>
        <authorList>
            <person name="Goeker M."/>
        </authorList>
    </citation>
    <scope>NUCLEOTIDE SEQUENCE [LARGE SCALE GENOMIC DNA]</scope>
    <source>
        <strain evidence="7 8">DSM 100231</strain>
    </source>
</reference>
<sequence length="526" mass="56703">MNQSTLPDQKRINDGFISHVKTDLPAGLVVFLIALPLCLGISLASGAPLFSGIIAGIVGGIVVGFLSGSKINVSGPAASVALIVFTAIQTLGSFQAVLAATIIAGVFQIILGYLRAGTIAYFFPNSMIKGILASIGLILIINQIPHAFGYAGKELFGSMEDGFSTNLFVGILDQISLGATIITLVSLVIIFSWDQPALKRYTFFRFVPSALIAVIVSVILNQIFVAYFPNLALSGNRLVQLPVADDLGKFFSFFTFPDFSHITNPELYTIALSIAFIASLESLLSTEAGDKLDPYKRKSSTNRELKAQGIGNIVSGFIGGLPVTAVIVRTSANVTSGGRTPLSTITHGTVMLICVMAIPLTLNMIPLASLSAVLFVVGYKLTSISLFRRMWKSGKRQFVPFFVTIVAVMLTDLITGIMIGGGVSVFMILRDNYRTPFFIDKQAHHEGERVELVLSEEVTFLNKASIMLTLDHVAPNSTVVIDASRSVNIDDDVLEILEEFKATAAYKNIQIEQLGLDKFYAQRKVA</sequence>
<proteinExistence type="predicted"/>
<dbReference type="GO" id="GO:0055085">
    <property type="term" value="P:transmembrane transport"/>
    <property type="evidence" value="ECO:0007669"/>
    <property type="project" value="InterPro"/>
</dbReference>
<feature type="transmembrane region" description="Helical" evidence="5">
    <location>
        <begin position="267"/>
        <end position="288"/>
    </location>
</feature>
<feature type="transmembrane region" description="Helical" evidence="5">
    <location>
        <begin position="97"/>
        <end position="123"/>
    </location>
</feature>
<dbReference type="RefSeq" id="WP_116542346.1">
    <property type="nucleotide sequence ID" value="NZ_QEKI01000003.1"/>
</dbReference>
<dbReference type="OrthoDB" id="9769739at2"/>
<evidence type="ECO:0000256" key="4">
    <source>
        <dbReference type="ARBA" id="ARBA00023136"/>
    </source>
</evidence>
<comment type="subcellular location">
    <subcellularLocation>
        <location evidence="1">Membrane</location>
        <topology evidence="1">Multi-pass membrane protein</topology>
    </subcellularLocation>
</comment>
<name>A0A2U1B0F1_9BACT</name>
<evidence type="ECO:0000256" key="1">
    <source>
        <dbReference type="ARBA" id="ARBA00004141"/>
    </source>
</evidence>
<dbReference type="EMBL" id="QEKI01000003">
    <property type="protein sequence ID" value="PVY42160.1"/>
    <property type="molecule type" value="Genomic_DNA"/>
</dbReference>
<feature type="transmembrane region" description="Helical" evidence="5">
    <location>
        <begin position="398"/>
        <end position="429"/>
    </location>
</feature>
<keyword evidence="8" id="KW-1185">Reference proteome</keyword>
<dbReference type="PANTHER" id="PTHR11814">
    <property type="entry name" value="SULFATE TRANSPORTER"/>
    <property type="match status" value="1"/>
</dbReference>
<organism evidence="7 8">
    <name type="scientific">Pontibacter virosus</name>
    <dbReference type="NCBI Taxonomy" id="1765052"/>
    <lineage>
        <taxon>Bacteria</taxon>
        <taxon>Pseudomonadati</taxon>
        <taxon>Bacteroidota</taxon>
        <taxon>Cytophagia</taxon>
        <taxon>Cytophagales</taxon>
        <taxon>Hymenobacteraceae</taxon>
        <taxon>Pontibacter</taxon>
    </lineage>
</organism>
<keyword evidence="3 5" id="KW-1133">Transmembrane helix</keyword>
<evidence type="ECO:0000259" key="6">
    <source>
        <dbReference type="Pfam" id="PF00916"/>
    </source>
</evidence>
<protein>
    <submittedName>
        <fullName evidence="7">MFS superfamily sulfate permease-like transporter</fullName>
    </submittedName>
</protein>
<keyword evidence="4 5" id="KW-0472">Membrane</keyword>
<feature type="transmembrane region" description="Helical" evidence="5">
    <location>
        <begin position="203"/>
        <end position="228"/>
    </location>
</feature>
<gene>
    <name evidence="7" type="ORF">C8E01_10326</name>
</gene>
<accession>A0A2U1B0F1</accession>
<keyword evidence="2 5" id="KW-0812">Transmembrane</keyword>
<dbReference type="InterPro" id="IPR001902">
    <property type="entry name" value="SLC26A/SulP_fam"/>
</dbReference>
<feature type="transmembrane region" description="Helical" evidence="5">
    <location>
        <begin position="130"/>
        <end position="148"/>
    </location>
</feature>
<evidence type="ECO:0000256" key="2">
    <source>
        <dbReference type="ARBA" id="ARBA00022692"/>
    </source>
</evidence>
<feature type="transmembrane region" description="Helical" evidence="5">
    <location>
        <begin position="309"/>
        <end position="328"/>
    </location>
</feature>